<protein>
    <submittedName>
        <fullName evidence="2">10988_t:CDS:1</fullName>
    </submittedName>
</protein>
<accession>A0A9N9CB75</accession>
<feature type="compositionally biased region" description="Low complexity" evidence="1">
    <location>
        <begin position="40"/>
        <end position="52"/>
    </location>
</feature>
<evidence type="ECO:0000256" key="1">
    <source>
        <dbReference type="SAM" id="MobiDB-lite"/>
    </source>
</evidence>
<sequence>MSLNRESIVYARQQEEQYPRSLLRRAWDTIENILGFIRPSTSTRTSSTSPISVPHQSPTLEADAQSTTSSSMSTYAMAYNHVHNVFYADDAASDDEGRALSRTSQDIIRVPRTRNSRRYNTWKQENEGPEWMTETGSEERRAKELIANWAMGEVGPWFN</sequence>
<comment type="caution">
    <text evidence="2">The sequence shown here is derived from an EMBL/GenBank/DDBJ whole genome shotgun (WGS) entry which is preliminary data.</text>
</comment>
<dbReference type="Proteomes" id="UP000789572">
    <property type="component" value="Unassembled WGS sequence"/>
</dbReference>
<feature type="region of interest" description="Disordered" evidence="1">
    <location>
        <begin position="40"/>
        <end position="70"/>
    </location>
</feature>
<name>A0A9N9CB75_9GLOM</name>
<evidence type="ECO:0000313" key="3">
    <source>
        <dbReference type="Proteomes" id="UP000789572"/>
    </source>
</evidence>
<dbReference type="EMBL" id="CAJVPJ010001594">
    <property type="protein sequence ID" value="CAG8597157.1"/>
    <property type="molecule type" value="Genomic_DNA"/>
</dbReference>
<keyword evidence="3" id="KW-1185">Reference proteome</keyword>
<dbReference type="AlphaFoldDB" id="A0A9N9CB75"/>
<evidence type="ECO:0000313" key="2">
    <source>
        <dbReference type="EMBL" id="CAG8597157.1"/>
    </source>
</evidence>
<proteinExistence type="predicted"/>
<gene>
    <name evidence="2" type="ORF">POCULU_LOCUS7273</name>
</gene>
<dbReference type="OrthoDB" id="10318319at2759"/>
<organism evidence="2 3">
    <name type="scientific">Paraglomus occultum</name>
    <dbReference type="NCBI Taxonomy" id="144539"/>
    <lineage>
        <taxon>Eukaryota</taxon>
        <taxon>Fungi</taxon>
        <taxon>Fungi incertae sedis</taxon>
        <taxon>Mucoromycota</taxon>
        <taxon>Glomeromycotina</taxon>
        <taxon>Glomeromycetes</taxon>
        <taxon>Paraglomerales</taxon>
        <taxon>Paraglomeraceae</taxon>
        <taxon>Paraglomus</taxon>
    </lineage>
</organism>
<reference evidence="2" key="1">
    <citation type="submission" date="2021-06" db="EMBL/GenBank/DDBJ databases">
        <authorList>
            <person name="Kallberg Y."/>
            <person name="Tangrot J."/>
            <person name="Rosling A."/>
        </authorList>
    </citation>
    <scope>NUCLEOTIDE SEQUENCE</scope>
    <source>
        <strain evidence="2">IA702</strain>
    </source>
</reference>